<proteinExistence type="predicted"/>
<gene>
    <name evidence="2" type="ORF">FOZ62_016322</name>
</gene>
<comment type="caution">
    <text evidence="2">The sequence shown here is derived from an EMBL/GenBank/DDBJ whole genome shotgun (WGS) entry which is preliminary data.</text>
</comment>
<organism evidence="2 3">
    <name type="scientific">Perkinsus olseni</name>
    <name type="common">Perkinsus atlanticus</name>
    <dbReference type="NCBI Taxonomy" id="32597"/>
    <lineage>
        <taxon>Eukaryota</taxon>
        <taxon>Sar</taxon>
        <taxon>Alveolata</taxon>
        <taxon>Perkinsozoa</taxon>
        <taxon>Perkinsea</taxon>
        <taxon>Perkinsida</taxon>
        <taxon>Perkinsidae</taxon>
        <taxon>Perkinsus</taxon>
    </lineage>
</organism>
<dbReference type="AlphaFoldDB" id="A0A7J6RZ32"/>
<name>A0A7J6RZ32_PEROL</name>
<evidence type="ECO:0000313" key="3">
    <source>
        <dbReference type="Proteomes" id="UP000574390"/>
    </source>
</evidence>
<evidence type="ECO:0000256" key="1">
    <source>
        <dbReference type="SAM" id="MobiDB-lite"/>
    </source>
</evidence>
<feature type="compositionally biased region" description="Pro residues" evidence="1">
    <location>
        <begin position="157"/>
        <end position="168"/>
    </location>
</feature>
<sequence length="176" mass="19850">MFAMGLQLYGKATAYTFGGLAHHPMTVSAFTGGNVENYARVWPKINLAAHLGHWATFGQAKCSQLNDLDWVNFATAFPTRATATFNWNMAFHRALGHHALPIQWYVIPNIYEDIASRDWQTDLDNPQYPHLGYCRTHGATPKVDDDDAKAAVERYFWPPPPPPPPPIAPSRLLRRH</sequence>
<dbReference type="EMBL" id="JABANM010018696">
    <property type="protein sequence ID" value="KAF4725701.1"/>
    <property type="molecule type" value="Genomic_DNA"/>
</dbReference>
<reference evidence="2 3" key="1">
    <citation type="submission" date="2020-04" db="EMBL/GenBank/DDBJ databases">
        <title>Perkinsus olseni comparative genomics.</title>
        <authorList>
            <person name="Bogema D.R."/>
        </authorList>
    </citation>
    <scope>NUCLEOTIDE SEQUENCE [LARGE SCALE GENOMIC DNA]</scope>
    <source>
        <strain evidence="2">ATCC PRA-205</strain>
    </source>
</reference>
<dbReference type="Proteomes" id="UP000574390">
    <property type="component" value="Unassembled WGS sequence"/>
</dbReference>
<accession>A0A7J6RZ32</accession>
<protein>
    <submittedName>
        <fullName evidence="2">Uncharacterized protein</fullName>
    </submittedName>
</protein>
<feature type="region of interest" description="Disordered" evidence="1">
    <location>
        <begin position="154"/>
        <end position="176"/>
    </location>
</feature>
<evidence type="ECO:0000313" key="2">
    <source>
        <dbReference type="EMBL" id="KAF4725701.1"/>
    </source>
</evidence>